<feature type="transmembrane region" description="Helical" evidence="9">
    <location>
        <begin position="383"/>
        <end position="400"/>
    </location>
</feature>
<feature type="transmembrane region" description="Helical" evidence="9">
    <location>
        <begin position="255"/>
        <end position="279"/>
    </location>
</feature>
<dbReference type="Pfam" id="PF01490">
    <property type="entry name" value="Aa_trans"/>
    <property type="match status" value="1"/>
</dbReference>
<feature type="transmembrane region" description="Helical" evidence="9">
    <location>
        <begin position="140"/>
        <end position="164"/>
    </location>
</feature>
<proteinExistence type="inferred from homology"/>
<comment type="similarity">
    <text evidence="2">Belongs to the amino acid/polyamine transporter 2 family.</text>
</comment>
<name>A0A7S4J1T7_9STRA</name>
<sequence>MSVFGKGRRDALPLEMTPSTAASSVSSLPPSPFFAPSSRPRTVLKKISTPGGTKRLRRHEDVSESKSSLTGASFNLINTIVGAGIVGIPFAVKEAGFVAGVALVVLCAALTVKSLRLLIETAKHIDVPSYETLCEASFGKAGFLFISAAMFVNSFGAMVSYLMIVKSTLPFLLGVSPDDEATKRAVLTVSSFVVMLPLCMQRDMAALTKTSVISVCFDCIMVGIVAAVSPWRENIEDGGGFVELASTSTLRPSTFFIGLGVLSFAFVCQHGAFIIAGSLERPTKERWGKVSLYALTTCGILATTCGALGYLGYLEQTDGNILNNLGHSMPGRVARSLMCCAMFFVYPMECFVARHVAVVVLFQGRKAHEGDDHAVLARTDRRVALTLSLYLISLVPALLFDDLGNVLAVSGSVGGSSLSYLGPGACYLAIHGDSFLDMVRKSAGWGRKLAKEGGTKPTPPAPPPPPQASDAGETPDAAPRGGLLRLYDDLVWYILLMPVWCGIASIGQKMLDVHEEEEALKSPHIGRLGKVIHHKPVHGIPAGRRVPDRAGGASPRSPYGVPRRTPSDGDEEGGEAEPLLVRHNSFPAKGPGGTASLGTLDPSQYGSHGGKASAGGGARPVGNRGIAAAIAASKKARGGSADGDQEAEEDPQEEPPNAWDFAIAIAYIVFGVVAMTAGLGSIFMASNGDDAPIGGRRLLMKY</sequence>
<feature type="region of interest" description="Disordered" evidence="8">
    <location>
        <begin position="633"/>
        <end position="655"/>
    </location>
</feature>
<feature type="compositionally biased region" description="Pro residues" evidence="8">
    <location>
        <begin position="457"/>
        <end position="467"/>
    </location>
</feature>
<evidence type="ECO:0000256" key="4">
    <source>
        <dbReference type="ARBA" id="ARBA00022692"/>
    </source>
</evidence>
<evidence type="ECO:0000256" key="2">
    <source>
        <dbReference type="ARBA" id="ARBA00008066"/>
    </source>
</evidence>
<feature type="transmembrane region" description="Helical" evidence="9">
    <location>
        <begin position="291"/>
        <end position="313"/>
    </location>
</feature>
<evidence type="ECO:0000256" key="3">
    <source>
        <dbReference type="ARBA" id="ARBA00022448"/>
    </source>
</evidence>
<evidence type="ECO:0000259" key="10">
    <source>
        <dbReference type="Pfam" id="PF01490"/>
    </source>
</evidence>
<feature type="transmembrane region" description="Helical" evidence="9">
    <location>
        <begin position="184"/>
        <end position="200"/>
    </location>
</feature>
<evidence type="ECO:0000256" key="8">
    <source>
        <dbReference type="SAM" id="MobiDB-lite"/>
    </source>
</evidence>
<dbReference type="GO" id="GO:0015179">
    <property type="term" value="F:L-amino acid transmembrane transporter activity"/>
    <property type="evidence" value="ECO:0007669"/>
    <property type="project" value="TreeGrafter"/>
</dbReference>
<keyword evidence="5" id="KW-0029">Amino-acid transport</keyword>
<keyword evidence="6 9" id="KW-1133">Transmembrane helix</keyword>
<feature type="region of interest" description="Disordered" evidence="8">
    <location>
        <begin position="538"/>
        <end position="620"/>
    </location>
</feature>
<feature type="transmembrane region" description="Helical" evidence="9">
    <location>
        <begin position="661"/>
        <end position="686"/>
    </location>
</feature>
<evidence type="ECO:0000256" key="9">
    <source>
        <dbReference type="SAM" id="Phobius"/>
    </source>
</evidence>
<organism evidence="11">
    <name type="scientific">Odontella aurita</name>
    <dbReference type="NCBI Taxonomy" id="265563"/>
    <lineage>
        <taxon>Eukaryota</taxon>
        <taxon>Sar</taxon>
        <taxon>Stramenopiles</taxon>
        <taxon>Ochrophyta</taxon>
        <taxon>Bacillariophyta</taxon>
        <taxon>Mediophyceae</taxon>
        <taxon>Biddulphiophycidae</taxon>
        <taxon>Eupodiscales</taxon>
        <taxon>Odontellaceae</taxon>
        <taxon>Odontella</taxon>
    </lineage>
</organism>
<dbReference type="GO" id="GO:0016020">
    <property type="term" value="C:membrane"/>
    <property type="evidence" value="ECO:0007669"/>
    <property type="project" value="UniProtKB-SubCell"/>
</dbReference>
<evidence type="ECO:0000256" key="6">
    <source>
        <dbReference type="ARBA" id="ARBA00022989"/>
    </source>
</evidence>
<dbReference type="InterPro" id="IPR013057">
    <property type="entry name" value="AA_transpt_TM"/>
</dbReference>
<reference evidence="11" key="1">
    <citation type="submission" date="2021-01" db="EMBL/GenBank/DDBJ databases">
        <authorList>
            <person name="Corre E."/>
            <person name="Pelletier E."/>
            <person name="Niang G."/>
            <person name="Scheremetjew M."/>
            <person name="Finn R."/>
            <person name="Kale V."/>
            <person name="Holt S."/>
            <person name="Cochrane G."/>
            <person name="Meng A."/>
            <person name="Brown T."/>
            <person name="Cohen L."/>
        </authorList>
    </citation>
    <scope>NUCLEOTIDE SEQUENCE</scope>
    <source>
        <strain evidence="11">Isolate 1302-5</strain>
    </source>
</reference>
<feature type="domain" description="Amino acid transporter transmembrane" evidence="10">
    <location>
        <begin position="66"/>
        <end position="435"/>
    </location>
</feature>
<dbReference type="PANTHER" id="PTHR22950">
    <property type="entry name" value="AMINO ACID TRANSPORTER"/>
    <property type="match status" value="1"/>
</dbReference>
<evidence type="ECO:0000256" key="5">
    <source>
        <dbReference type="ARBA" id="ARBA00022970"/>
    </source>
</evidence>
<keyword evidence="3" id="KW-0813">Transport</keyword>
<dbReference type="AlphaFoldDB" id="A0A7S4J1T7"/>
<accession>A0A7S4J1T7</accession>
<keyword evidence="4 9" id="KW-0812">Transmembrane</keyword>
<feature type="transmembrane region" description="Helical" evidence="9">
    <location>
        <begin position="97"/>
        <end position="119"/>
    </location>
</feature>
<dbReference type="EMBL" id="HBKQ01028801">
    <property type="protein sequence ID" value="CAE2247517.1"/>
    <property type="molecule type" value="Transcribed_RNA"/>
</dbReference>
<evidence type="ECO:0000313" key="11">
    <source>
        <dbReference type="EMBL" id="CAE2247517.1"/>
    </source>
</evidence>
<comment type="subcellular location">
    <subcellularLocation>
        <location evidence="1">Membrane</location>
        <topology evidence="1">Multi-pass membrane protein</topology>
    </subcellularLocation>
</comment>
<feature type="transmembrane region" description="Helical" evidence="9">
    <location>
        <begin position="333"/>
        <end position="362"/>
    </location>
</feature>
<dbReference type="PANTHER" id="PTHR22950:SF458">
    <property type="entry name" value="SODIUM-COUPLED NEUTRAL AMINO ACID TRANSPORTER 11-RELATED"/>
    <property type="match status" value="1"/>
</dbReference>
<feature type="transmembrane region" description="Helical" evidence="9">
    <location>
        <begin position="72"/>
        <end position="91"/>
    </location>
</feature>
<feature type="region of interest" description="Disordered" evidence="8">
    <location>
        <begin position="44"/>
        <end position="64"/>
    </location>
</feature>
<feature type="compositionally biased region" description="Gly residues" evidence="8">
    <location>
        <begin position="607"/>
        <end position="619"/>
    </location>
</feature>
<feature type="transmembrane region" description="Helical" evidence="9">
    <location>
        <begin position="490"/>
        <end position="507"/>
    </location>
</feature>
<evidence type="ECO:0000256" key="1">
    <source>
        <dbReference type="ARBA" id="ARBA00004141"/>
    </source>
</evidence>
<keyword evidence="7 9" id="KW-0472">Membrane</keyword>
<gene>
    <name evidence="11" type="ORF">OAUR00152_LOCUS19572</name>
</gene>
<feature type="transmembrane region" description="Helical" evidence="9">
    <location>
        <begin position="212"/>
        <end position="231"/>
    </location>
</feature>
<protein>
    <recommendedName>
        <fullName evidence="10">Amino acid transporter transmembrane domain-containing protein</fullName>
    </recommendedName>
</protein>
<feature type="region of interest" description="Disordered" evidence="8">
    <location>
        <begin position="449"/>
        <end position="477"/>
    </location>
</feature>
<evidence type="ECO:0000256" key="7">
    <source>
        <dbReference type="ARBA" id="ARBA00023136"/>
    </source>
</evidence>
<feature type="compositionally biased region" description="Acidic residues" evidence="8">
    <location>
        <begin position="643"/>
        <end position="653"/>
    </location>
</feature>